<organism evidence="1 2">
    <name type="scientific">Cryomyces antarcticus</name>
    <dbReference type="NCBI Taxonomy" id="329879"/>
    <lineage>
        <taxon>Eukaryota</taxon>
        <taxon>Fungi</taxon>
        <taxon>Dikarya</taxon>
        <taxon>Ascomycota</taxon>
        <taxon>Pezizomycotina</taxon>
        <taxon>Dothideomycetes</taxon>
        <taxon>Dothideomycetes incertae sedis</taxon>
        <taxon>Cryomyces</taxon>
    </lineage>
</organism>
<reference evidence="1 2" key="1">
    <citation type="submission" date="2023-08" db="EMBL/GenBank/DDBJ databases">
        <title>Black Yeasts Isolated from many extreme environments.</title>
        <authorList>
            <person name="Coleine C."/>
            <person name="Stajich J.E."/>
            <person name="Selbmann L."/>
        </authorList>
    </citation>
    <scope>NUCLEOTIDE SEQUENCE [LARGE SCALE GENOMIC DNA]</scope>
    <source>
        <strain evidence="1 2">CCFEE 536</strain>
    </source>
</reference>
<dbReference type="EMBL" id="JAVRRA010028343">
    <property type="protein sequence ID" value="KAK5041881.1"/>
    <property type="molecule type" value="Genomic_DNA"/>
</dbReference>
<proteinExistence type="predicted"/>
<dbReference type="InterPro" id="IPR052575">
    <property type="entry name" value="SSU_processome_comp_20"/>
</dbReference>
<accession>A0ABR0IUA5</accession>
<feature type="non-terminal residue" evidence="1">
    <location>
        <position position="140"/>
    </location>
</feature>
<gene>
    <name evidence="1" type="primary">UTP20_7</name>
    <name evidence="1" type="ORF">LTR16_011703</name>
</gene>
<keyword evidence="2" id="KW-1185">Reference proteome</keyword>
<evidence type="ECO:0000313" key="2">
    <source>
        <dbReference type="Proteomes" id="UP001357485"/>
    </source>
</evidence>
<sequence>MPIIGDALVQVQEEVQISAVRLLIAIIKVPLAEIDSNAAVYVSEAVRIIKAAPSTNSELSQAALKLISAVLRERRSVTVKEGDLAYLLKRLRPDLEEPDRQGVTFNFLKAVMSRKIIITEVYEVLDTIATIMVTNQARTA</sequence>
<dbReference type="Proteomes" id="UP001357485">
    <property type="component" value="Unassembled WGS sequence"/>
</dbReference>
<comment type="caution">
    <text evidence="1">The sequence shown here is derived from an EMBL/GenBank/DDBJ whole genome shotgun (WGS) entry which is preliminary data.</text>
</comment>
<name>A0ABR0IUA5_9PEZI</name>
<dbReference type="PANTHER" id="PTHR17695:SF11">
    <property type="entry name" value="SMALL SUBUNIT PROCESSOME COMPONENT 20 HOMOLOG"/>
    <property type="match status" value="1"/>
</dbReference>
<dbReference type="PANTHER" id="PTHR17695">
    <property type="entry name" value="SMALL SUBUNIT PROCESSOME COMPONENT 20 HOMOLOG"/>
    <property type="match status" value="1"/>
</dbReference>
<evidence type="ECO:0000313" key="1">
    <source>
        <dbReference type="EMBL" id="KAK5041881.1"/>
    </source>
</evidence>
<protein>
    <submittedName>
        <fullName evidence="1">U3 snoRNP protein</fullName>
    </submittedName>
</protein>